<keyword evidence="2" id="KW-1188">Viral release from host cell</keyword>
<dbReference type="Proteomes" id="UP000292648">
    <property type="component" value="Unassembled WGS sequence"/>
</dbReference>
<dbReference type="InterPro" id="IPR054612">
    <property type="entry name" value="Phage_capsid-like_C"/>
</dbReference>
<evidence type="ECO:0000256" key="2">
    <source>
        <dbReference type="ARBA" id="ARBA00022612"/>
    </source>
</evidence>
<feature type="domain" description="Prohead serine protease" evidence="6">
    <location>
        <begin position="42"/>
        <end position="196"/>
    </location>
</feature>
<evidence type="ECO:0000256" key="5">
    <source>
        <dbReference type="SAM" id="MobiDB-lite"/>
    </source>
</evidence>
<protein>
    <submittedName>
        <fullName evidence="8">Phage major capsid protein</fullName>
    </submittedName>
</protein>
<dbReference type="NCBIfam" id="TIGR01543">
    <property type="entry name" value="proheadase_HK97"/>
    <property type="match status" value="1"/>
</dbReference>
<dbReference type="InterPro" id="IPR054613">
    <property type="entry name" value="Peptidase_S78_dom"/>
</dbReference>
<comment type="caution">
    <text evidence="8">The sequence shown here is derived from an EMBL/GenBank/DDBJ whole genome shotgun (WGS) entry which is preliminary data.</text>
</comment>
<dbReference type="EMBL" id="SEHH01000003">
    <property type="protein sequence ID" value="TBX53191.1"/>
    <property type="molecule type" value="Genomic_DNA"/>
</dbReference>
<evidence type="ECO:0000256" key="1">
    <source>
        <dbReference type="ARBA" id="ARBA00004328"/>
    </source>
</evidence>
<dbReference type="InterPro" id="IPR024455">
    <property type="entry name" value="Phage_capsid"/>
</dbReference>
<sequence>MKNKQRFTLAAELKAEKRDAVPTKPENQDQSNPGEPATQAQQVDGKPVISGYAVVFNSPSLKMSTNDGTEFVEMIDPAALDGLDLSKLVLLNSHNWAQPLARADNGTLTTSVDDTGLKFTAELDPSVSYAMDTYNNIKNGVIGGCSFTFDLDNGDDTWTQDTASGQVTRTVNHIKDLYELTTTAIPSYGQSSVQQVIQIESRSYEKFINQAKEPDNMTKQTIIDPNGNENKTGIPAFEQYVRTHGETRDGLKTDGASAVIPKELITPVFQLKQSNYNLAQYATVKQVSSGSGTYPIATSQQSAVLATKDELADIADVDANMFTEVPFDVKTRAGKIALSNEVVEDAEVDIVSEVKTQLQQLVDNTDNTQIMGLLAGSNFTKATAANIDDLKKIFNVTLDPALSKMWLVNQSGFNYLDTLKDSEGRYLLQPNPTAPSGFTLLGAPVVMISDKLLANNADGTFPMIAGDLSQAVAVFRRNQVTAQWDKFDQFSQGLSVIVRNDYEVIDKTAVINVALGSATATPAPAGK</sequence>
<name>A0A4Q9Y6M4_9LACO</name>
<keyword evidence="3" id="KW-0645">Protease</keyword>
<dbReference type="GO" id="GO:0006508">
    <property type="term" value="P:proteolysis"/>
    <property type="evidence" value="ECO:0007669"/>
    <property type="project" value="UniProtKB-KW"/>
</dbReference>
<comment type="subcellular location">
    <subcellularLocation>
        <location evidence="1">Virion</location>
    </subcellularLocation>
</comment>
<dbReference type="NCBIfam" id="TIGR01554">
    <property type="entry name" value="major_cap_HK97"/>
    <property type="match status" value="1"/>
</dbReference>
<reference evidence="8 9" key="1">
    <citation type="submission" date="2019-01" db="EMBL/GenBank/DDBJ databases">
        <title>Draft genome sequence of Lactobacillus paraplantarum OSY-TC318, a Producer of the novel lantibiotic Paraplantaracin TC318.</title>
        <authorList>
            <person name="Hussein W.E."/>
            <person name="Huang E."/>
            <person name="Yousef A.E."/>
        </authorList>
    </citation>
    <scope>NUCLEOTIDE SEQUENCE [LARGE SCALE GENOMIC DNA]</scope>
    <source>
        <strain evidence="8 9">OSY-TC318</strain>
    </source>
</reference>
<proteinExistence type="predicted"/>
<dbReference type="InterPro" id="IPR006433">
    <property type="entry name" value="Prohead_protease"/>
</dbReference>
<evidence type="ECO:0000259" key="6">
    <source>
        <dbReference type="Pfam" id="PF04586"/>
    </source>
</evidence>
<dbReference type="SUPFAM" id="SSF56563">
    <property type="entry name" value="Major capsid protein gp5"/>
    <property type="match status" value="1"/>
</dbReference>
<evidence type="ECO:0000256" key="3">
    <source>
        <dbReference type="ARBA" id="ARBA00022670"/>
    </source>
</evidence>
<dbReference type="Pfam" id="PF05065">
    <property type="entry name" value="Phage_capsid"/>
    <property type="match status" value="1"/>
</dbReference>
<evidence type="ECO:0000313" key="8">
    <source>
        <dbReference type="EMBL" id="TBX53191.1"/>
    </source>
</evidence>
<dbReference type="Gene3D" id="3.30.2400.10">
    <property type="entry name" value="Major capsid protein gp5"/>
    <property type="match status" value="1"/>
</dbReference>
<keyword evidence="4" id="KW-0378">Hydrolase</keyword>
<dbReference type="Gene3D" id="3.30.2320.10">
    <property type="entry name" value="hypothetical protein PF0899 domain"/>
    <property type="match status" value="1"/>
</dbReference>
<dbReference type="AlphaFoldDB" id="A0A4Q9Y6M4"/>
<evidence type="ECO:0000313" key="9">
    <source>
        <dbReference type="Proteomes" id="UP000292648"/>
    </source>
</evidence>
<feature type="region of interest" description="Disordered" evidence="5">
    <location>
        <begin position="1"/>
        <end position="44"/>
    </location>
</feature>
<dbReference type="Pfam" id="PF04586">
    <property type="entry name" value="Peptidase_S78"/>
    <property type="match status" value="1"/>
</dbReference>
<organism evidence="8 9">
    <name type="scientific">Lactiplantibacillus paraplantarum</name>
    <dbReference type="NCBI Taxonomy" id="60520"/>
    <lineage>
        <taxon>Bacteria</taxon>
        <taxon>Bacillati</taxon>
        <taxon>Bacillota</taxon>
        <taxon>Bacilli</taxon>
        <taxon>Lactobacillales</taxon>
        <taxon>Lactobacillaceae</taxon>
        <taxon>Lactiplantibacillus</taxon>
    </lineage>
</organism>
<evidence type="ECO:0000256" key="4">
    <source>
        <dbReference type="ARBA" id="ARBA00022801"/>
    </source>
</evidence>
<dbReference type="GO" id="GO:0008233">
    <property type="term" value="F:peptidase activity"/>
    <property type="evidence" value="ECO:0007669"/>
    <property type="project" value="UniProtKB-KW"/>
</dbReference>
<evidence type="ECO:0000259" key="7">
    <source>
        <dbReference type="Pfam" id="PF05065"/>
    </source>
</evidence>
<feature type="domain" description="Phage capsid-like C-terminal" evidence="7">
    <location>
        <begin position="258"/>
        <end position="511"/>
    </location>
</feature>
<accession>A0A4Q9Y6M4</accession>
<gene>
    <name evidence="8" type="ORF">EUZ87_00210</name>
</gene>
<feature type="compositionally biased region" description="Polar residues" evidence="5">
    <location>
        <begin position="28"/>
        <end position="42"/>
    </location>
</feature>